<comment type="similarity">
    <text evidence="2 11">Belongs to the glycosyltransferase 10 family.</text>
</comment>
<evidence type="ECO:0000259" key="12">
    <source>
        <dbReference type="Pfam" id="PF00852"/>
    </source>
</evidence>
<accession>A0A2G8KJE9</accession>
<comment type="subcellular location">
    <subcellularLocation>
        <location evidence="10">Endomembrane system</location>
        <topology evidence="10">Single-pass type II membrane protein</topology>
    </subcellularLocation>
    <subcellularLocation>
        <location evidence="11">Golgi apparatus</location>
        <location evidence="11">Golgi stack membrane</location>
        <topology evidence="11">Single-pass type II membrane protein</topology>
    </subcellularLocation>
</comment>
<dbReference type="EC" id="2.4.1.-" evidence="11"/>
<evidence type="ECO:0000256" key="1">
    <source>
        <dbReference type="ARBA" id="ARBA00004922"/>
    </source>
</evidence>
<keyword evidence="7" id="KW-1133">Transmembrane helix</keyword>
<comment type="caution">
    <text evidence="14">The sequence shown here is derived from an EMBL/GenBank/DDBJ whole genome shotgun (WGS) entry which is preliminary data.</text>
</comment>
<dbReference type="GO" id="GO:0032580">
    <property type="term" value="C:Golgi cisterna membrane"/>
    <property type="evidence" value="ECO:0007669"/>
    <property type="project" value="UniProtKB-SubCell"/>
</dbReference>
<dbReference type="PANTHER" id="PTHR11929:SF145">
    <property type="entry name" value="ALPHA-(1,3)-FUCOSYLTRANSFERASE FUT-1"/>
    <property type="match status" value="1"/>
</dbReference>
<name>A0A2G8KJE9_STIJA</name>
<dbReference type="InterPro" id="IPR001503">
    <property type="entry name" value="Glyco_trans_10"/>
</dbReference>
<dbReference type="InterPro" id="IPR031481">
    <property type="entry name" value="Glyco_tran_10_N"/>
</dbReference>
<organism evidence="14 15">
    <name type="scientific">Stichopus japonicus</name>
    <name type="common">Sea cucumber</name>
    <dbReference type="NCBI Taxonomy" id="307972"/>
    <lineage>
        <taxon>Eukaryota</taxon>
        <taxon>Metazoa</taxon>
        <taxon>Echinodermata</taxon>
        <taxon>Eleutherozoa</taxon>
        <taxon>Echinozoa</taxon>
        <taxon>Holothuroidea</taxon>
        <taxon>Aspidochirotacea</taxon>
        <taxon>Aspidochirotida</taxon>
        <taxon>Stichopodidae</taxon>
        <taxon>Apostichopus</taxon>
    </lineage>
</organism>
<dbReference type="STRING" id="307972.A0A2G8KJE9"/>
<dbReference type="AlphaFoldDB" id="A0A2G8KJE9"/>
<evidence type="ECO:0000256" key="4">
    <source>
        <dbReference type="ARBA" id="ARBA00022679"/>
    </source>
</evidence>
<sequence length="371" mass="42827">MQTCPCELVRAGRNIVDGDYTHRMVIVKSTPYWYGRYSQERIVTCDGYAVLVSYSRGDLCTICSADYVVINARLETWEWLQLHQLRTNDQVWVHTTEESPINSRKLVPDKRLVDAITLNVTQTWHPNADIYLPYGEFVPYPPGVSKKLSTNSNFESKNKLVLWISSHCYTQMWHRYNFVYDFAKHIPVDMYGDCGNLTCLIGDPTCRDIFRQYKFLLALENSCCGGYITEKFWNSLTKIEAIPIVVGAPKKDYERLAPVGSFIHADDFPSMEDLADYIFKVAKNKGLYSSYFKWREHGDIVSHKPHEMLSISNEGICSLLDFTHSSSFLLKTSSFHPYGPNWMGGCFSCGEHTWIQRYVHKNVTEKLKTLH</sequence>
<evidence type="ECO:0000256" key="11">
    <source>
        <dbReference type="RuleBase" id="RU003832"/>
    </source>
</evidence>
<evidence type="ECO:0000256" key="7">
    <source>
        <dbReference type="ARBA" id="ARBA00022989"/>
    </source>
</evidence>
<dbReference type="OrthoDB" id="427096at2759"/>
<keyword evidence="6" id="KW-0735">Signal-anchor</keyword>
<evidence type="ECO:0000256" key="6">
    <source>
        <dbReference type="ARBA" id="ARBA00022968"/>
    </source>
</evidence>
<evidence type="ECO:0000256" key="3">
    <source>
        <dbReference type="ARBA" id="ARBA00022676"/>
    </source>
</evidence>
<keyword evidence="8" id="KW-0472">Membrane</keyword>
<evidence type="ECO:0000256" key="8">
    <source>
        <dbReference type="ARBA" id="ARBA00023136"/>
    </source>
</evidence>
<dbReference type="FunFam" id="3.40.50.11660:FF:000002">
    <property type="entry name" value="Alpha-(1,3)-fucosyltransferase"/>
    <property type="match status" value="1"/>
</dbReference>
<keyword evidence="5 11" id="KW-0812">Transmembrane</keyword>
<dbReference type="Gene3D" id="3.40.50.11660">
    <property type="entry name" value="Glycosyl transferase family 10, C-terminal domain"/>
    <property type="match status" value="1"/>
</dbReference>
<evidence type="ECO:0000256" key="2">
    <source>
        <dbReference type="ARBA" id="ARBA00008919"/>
    </source>
</evidence>
<evidence type="ECO:0000256" key="9">
    <source>
        <dbReference type="ARBA" id="ARBA00023180"/>
    </source>
</evidence>
<dbReference type="UniPathway" id="UPA00378"/>
<dbReference type="EMBL" id="MRZV01000539">
    <property type="protein sequence ID" value="PIK48124.1"/>
    <property type="molecule type" value="Genomic_DNA"/>
</dbReference>
<keyword evidence="4 11" id="KW-0808">Transferase</keyword>
<reference evidence="14 15" key="1">
    <citation type="journal article" date="2017" name="PLoS Biol.">
        <title>The sea cucumber genome provides insights into morphological evolution and visceral regeneration.</title>
        <authorList>
            <person name="Zhang X."/>
            <person name="Sun L."/>
            <person name="Yuan J."/>
            <person name="Sun Y."/>
            <person name="Gao Y."/>
            <person name="Zhang L."/>
            <person name="Li S."/>
            <person name="Dai H."/>
            <person name="Hamel J.F."/>
            <person name="Liu C."/>
            <person name="Yu Y."/>
            <person name="Liu S."/>
            <person name="Lin W."/>
            <person name="Guo K."/>
            <person name="Jin S."/>
            <person name="Xu P."/>
            <person name="Storey K.B."/>
            <person name="Huan P."/>
            <person name="Zhang T."/>
            <person name="Zhou Y."/>
            <person name="Zhang J."/>
            <person name="Lin C."/>
            <person name="Li X."/>
            <person name="Xing L."/>
            <person name="Huo D."/>
            <person name="Sun M."/>
            <person name="Wang L."/>
            <person name="Mercier A."/>
            <person name="Li F."/>
            <person name="Yang H."/>
            <person name="Xiang J."/>
        </authorList>
    </citation>
    <scope>NUCLEOTIDE SEQUENCE [LARGE SCALE GENOMIC DNA]</scope>
    <source>
        <strain evidence="14">Shaxun</strain>
        <tissue evidence="14">Muscle</tissue>
    </source>
</reference>
<dbReference type="PANTHER" id="PTHR11929">
    <property type="entry name" value="ALPHA- 1,3 -FUCOSYLTRANSFERASE"/>
    <property type="match status" value="1"/>
</dbReference>
<evidence type="ECO:0000256" key="5">
    <source>
        <dbReference type="ARBA" id="ARBA00022692"/>
    </source>
</evidence>
<protein>
    <recommendedName>
        <fullName evidence="11">Fucosyltransferase</fullName>
        <ecNumber evidence="11">2.4.1.-</ecNumber>
    </recommendedName>
</protein>
<gene>
    <name evidence="14" type="ORF">BSL78_15000</name>
</gene>
<evidence type="ECO:0000313" key="14">
    <source>
        <dbReference type="EMBL" id="PIK48124.1"/>
    </source>
</evidence>
<keyword evidence="3 11" id="KW-0328">Glycosyltransferase</keyword>
<dbReference type="InterPro" id="IPR038577">
    <property type="entry name" value="GT10-like_C_sf"/>
</dbReference>
<keyword evidence="11" id="KW-0333">Golgi apparatus</keyword>
<evidence type="ECO:0000313" key="15">
    <source>
        <dbReference type="Proteomes" id="UP000230750"/>
    </source>
</evidence>
<evidence type="ECO:0000256" key="10">
    <source>
        <dbReference type="ARBA" id="ARBA00060399"/>
    </source>
</evidence>
<proteinExistence type="inferred from homology"/>
<evidence type="ECO:0000259" key="13">
    <source>
        <dbReference type="Pfam" id="PF17039"/>
    </source>
</evidence>
<dbReference type="SUPFAM" id="SSF53756">
    <property type="entry name" value="UDP-Glycosyltransferase/glycogen phosphorylase"/>
    <property type="match status" value="1"/>
</dbReference>
<feature type="domain" description="Fucosyltransferase C-terminal" evidence="12">
    <location>
        <begin position="155"/>
        <end position="326"/>
    </location>
</feature>
<dbReference type="GO" id="GO:0046920">
    <property type="term" value="F:alpha-(1-&gt;3)-fucosyltransferase activity"/>
    <property type="evidence" value="ECO:0007669"/>
    <property type="project" value="TreeGrafter"/>
</dbReference>
<keyword evidence="9" id="KW-0325">Glycoprotein</keyword>
<comment type="pathway">
    <text evidence="1">Protein modification; protein glycosylation.</text>
</comment>
<feature type="domain" description="Fucosyltransferase N-terminal" evidence="13">
    <location>
        <begin position="63"/>
        <end position="135"/>
    </location>
</feature>
<dbReference type="InterPro" id="IPR055270">
    <property type="entry name" value="Glyco_tran_10_C"/>
</dbReference>
<dbReference type="Pfam" id="PF17039">
    <property type="entry name" value="Glyco_tran_10_N"/>
    <property type="match status" value="1"/>
</dbReference>
<dbReference type="Proteomes" id="UP000230750">
    <property type="component" value="Unassembled WGS sequence"/>
</dbReference>
<keyword evidence="15" id="KW-1185">Reference proteome</keyword>
<dbReference type="Pfam" id="PF00852">
    <property type="entry name" value="Glyco_transf_10"/>
    <property type="match status" value="1"/>
</dbReference>